<accession>A0A0B1SJE0</accession>
<reference evidence="1 2" key="1">
    <citation type="submission" date="2014-03" db="EMBL/GenBank/DDBJ databases">
        <title>Draft genome of the hookworm Oesophagostomum dentatum.</title>
        <authorList>
            <person name="Mitreva M."/>
        </authorList>
    </citation>
    <scope>NUCLEOTIDE SEQUENCE [LARGE SCALE GENOMIC DNA]</scope>
    <source>
        <strain evidence="1 2">OD-Hann</strain>
    </source>
</reference>
<sequence>MERAIHLHTSSQQWVNGKRRIISISLTETRNLDVDSIVEGVDPSYLVSETELLKSRFVRKMLRLVPCTGLRSGLRNKSGSLLTLDVYPNSCLIFSPYLLHIPWP</sequence>
<protein>
    <submittedName>
        <fullName evidence="1">Uncharacterized protein</fullName>
    </submittedName>
</protein>
<evidence type="ECO:0000313" key="1">
    <source>
        <dbReference type="EMBL" id="KHJ84001.1"/>
    </source>
</evidence>
<dbReference type="Proteomes" id="UP000053660">
    <property type="component" value="Unassembled WGS sequence"/>
</dbReference>
<evidence type="ECO:0000313" key="2">
    <source>
        <dbReference type="Proteomes" id="UP000053660"/>
    </source>
</evidence>
<dbReference type="AlphaFoldDB" id="A0A0B1SJE0"/>
<proteinExistence type="predicted"/>
<keyword evidence="2" id="KW-1185">Reference proteome</keyword>
<organism evidence="1 2">
    <name type="scientific">Oesophagostomum dentatum</name>
    <name type="common">Nodular worm</name>
    <dbReference type="NCBI Taxonomy" id="61180"/>
    <lineage>
        <taxon>Eukaryota</taxon>
        <taxon>Metazoa</taxon>
        <taxon>Ecdysozoa</taxon>
        <taxon>Nematoda</taxon>
        <taxon>Chromadorea</taxon>
        <taxon>Rhabditida</taxon>
        <taxon>Rhabditina</taxon>
        <taxon>Rhabditomorpha</taxon>
        <taxon>Strongyloidea</taxon>
        <taxon>Strongylidae</taxon>
        <taxon>Oesophagostomum</taxon>
    </lineage>
</organism>
<name>A0A0B1SJE0_OESDE</name>
<dbReference type="EMBL" id="KN570676">
    <property type="protein sequence ID" value="KHJ84001.1"/>
    <property type="molecule type" value="Genomic_DNA"/>
</dbReference>
<gene>
    <name evidence="1" type="ORF">OESDEN_16289</name>
</gene>